<evidence type="ECO:0000313" key="5">
    <source>
        <dbReference type="EMBL" id="PWG62392.1"/>
    </source>
</evidence>
<dbReference type="EMBL" id="QFFI01000019">
    <property type="protein sequence ID" value="PWG62392.1"/>
    <property type="molecule type" value="Genomic_DNA"/>
</dbReference>
<dbReference type="OrthoDB" id="9775084at2"/>
<dbReference type="Gene3D" id="3.30.465.10">
    <property type="match status" value="1"/>
</dbReference>
<reference evidence="5 6" key="1">
    <citation type="submission" date="2018-05" db="EMBL/GenBank/DDBJ databases">
        <title>Spiribacter halobius sp. nov., a moderately halophilic bacterium isolated from marine solar saltern.</title>
        <authorList>
            <person name="Zheng W.-S."/>
            <person name="Lu D.-C."/>
            <person name="Du Z.-J."/>
        </authorList>
    </citation>
    <scope>NUCLEOTIDE SEQUENCE [LARGE SCALE GENOMIC DNA]</scope>
    <source>
        <strain evidence="5 6">E85</strain>
    </source>
</reference>
<keyword evidence="1" id="KW-0285">Flavoprotein</keyword>
<dbReference type="Proteomes" id="UP000245474">
    <property type="component" value="Unassembled WGS sequence"/>
</dbReference>
<evidence type="ECO:0000256" key="1">
    <source>
        <dbReference type="ARBA" id="ARBA00022630"/>
    </source>
</evidence>
<keyword evidence="3" id="KW-0560">Oxidoreductase</keyword>
<accession>A0A2U2N002</accession>
<dbReference type="PANTHER" id="PTHR42659">
    <property type="entry name" value="XANTHINE DEHYDROGENASE SUBUNIT C-RELATED"/>
    <property type="match status" value="1"/>
</dbReference>
<protein>
    <submittedName>
        <fullName evidence="5">Carbon monoxide dehydrogenase</fullName>
    </submittedName>
</protein>
<comment type="caution">
    <text evidence="5">The sequence shown here is derived from an EMBL/GenBank/DDBJ whole genome shotgun (WGS) entry which is preliminary data.</text>
</comment>
<dbReference type="Gene3D" id="3.30.43.10">
    <property type="entry name" value="Uridine Diphospho-n-acetylenolpyruvylglucosamine Reductase, domain 2"/>
    <property type="match status" value="1"/>
</dbReference>
<dbReference type="PROSITE" id="PS51387">
    <property type="entry name" value="FAD_PCMH"/>
    <property type="match status" value="1"/>
</dbReference>
<sequence>MIPGRFEYHAASGVDEALRLLSELEGERALLAGGHSLLPMMKLRFAEPAHLIDLGKITELKGIREEGGELVIGPMTTEAELLASDVLARRCPLLPEVARQIADPQVRNRGTLGGDALHGDPANDHPAVLTALDARFVIRGPRGQRESAADGFYLGPYLKDLGDDELVTAIRIPIPAPGHGHAYCKLKRKTGDWATAAAACILELAEGRVQRVRLTLTNLGPTPIRVHDVEDLLTGEPLDAGRIEQAGQAAAAATDPAEDLRGSPEYKAHVAGEMTRRALRLAQERAEGGAR</sequence>
<evidence type="ECO:0000259" key="4">
    <source>
        <dbReference type="PROSITE" id="PS51387"/>
    </source>
</evidence>
<evidence type="ECO:0000256" key="2">
    <source>
        <dbReference type="ARBA" id="ARBA00022827"/>
    </source>
</evidence>
<keyword evidence="2" id="KW-0274">FAD</keyword>
<gene>
    <name evidence="5" type="ORF">DEM34_12260</name>
</gene>
<dbReference type="InterPro" id="IPR036683">
    <property type="entry name" value="CO_DH_flav_C_dom_sf"/>
</dbReference>
<dbReference type="AlphaFoldDB" id="A0A2U2N002"/>
<feature type="domain" description="FAD-binding PCMH-type" evidence="4">
    <location>
        <begin position="1"/>
        <end position="177"/>
    </location>
</feature>
<dbReference type="Gene3D" id="3.30.390.50">
    <property type="entry name" value="CO dehydrogenase flavoprotein, C-terminal domain"/>
    <property type="match status" value="1"/>
</dbReference>
<proteinExistence type="predicted"/>
<dbReference type="Pfam" id="PF03450">
    <property type="entry name" value="CO_deh_flav_C"/>
    <property type="match status" value="1"/>
</dbReference>
<dbReference type="SMART" id="SM01092">
    <property type="entry name" value="CO_deh_flav_C"/>
    <property type="match status" value="1"/>
</dbReference>
<dbReference type="GO" id="GO:0071949">
    <property type="term" value="F:FAD binding"/>
    <property type="evidence" value="ECO:0007669"/>
    <property type="project" value="InterPro"/>
</dbReference>
<dbReference type="PANTHER" id="PTHR42659:SF2">
    <property type="entry name" value="XANTHINE DEHYDROGENASE SUBUNIT C-RELATED"/>
    <property type="match status" value="1"/>
</dbReference>
<dbReference type="RefSeq" id="WP_109679109.1">
    <property type="nucleotide sequence ID" value="NZ_CP086615.1"/>
</dbReference>
<dbReference type="InterPro" id="IPR036318">
    <property type="entry name" value="FAD-bd_PCMH-like_sf"/>
</dbReference>
<dbReference type="InterPro" id="IPR051312">
    <property type="entry name" value="Diverse_Substr_Oxidored"/>
</dbReference>
<dbReference type="SUPFAM" id="SSF56176">
    <property type="entry name" value="FAD-binding/transporter-associated domain-like"/>
    <property type="match status" value="1"/>
</dbReference>
<dbReference type="Pfam" id="PF00941">
    <property type="entry name" value="FAD_binding_5"/>
    <property type="match status" value="1"/>
</dbReference>
<dbReference type="InterPro" id="IPR016169">
    <property type="entry name" value="FAD-bd_PCMH_sub2"/>
</dbReference>
<evidence type="ECO:0000313" key="6">
    <source>
        <dbReference type="Proteomes" id="UP000245474"/>
    </source>
</evidence>
<keyword evidence="6" id="KW-1185">Reference proteome</keyword>
<dbReference type="FunFam" id="3.30.465.10:FF:000017">
    <property type="entry name" value="Xanthine dehydrogenase, FAD binding subunit"/>
    <property type="match status" value="1"/>
</dbReference>
<organism evidence="5 6">
    <name type="scientific">Sediminicurvatus halobius</name>
    <dbReference type="NCBI Taxonomy" id="2182432"/>
    <lineage>
        <taxon>Bacteria</taxon>
        <taxon>Pseudomonadati</taxon>
        <taxon>Pseudomonadota</taxon>
        <taxon>Gammaproteobacteria</taxon>
        <taxon>Chromatiales</taxon>
        <taxon>Ectothiorhodospiraceae</taxon>
        <taxon>Sediminicurvatus</taxon>
    </lineage>
</organism>
<evidence type="ECO:0000256" key="3">
    <source>
        <dbReference type="ARBA" id="ARBA00023002"/>
    </source>
</evidence>
<dbReference type="SUPFAM" id="SSF55447">
    <property type="entry name" value="CO dehydrogenase flavoprotein C-terminal domain-like"/>
    <property type="match status" value="1"/>
</dbReference>
<dbReference type="InterPro" id="IPR016166">
    <property type="entry name" value="FAD-bd_PCMH"/>
</dbReference>
<dbReference type="InterPro" id="IPR002346">
    <property type="entry name" value="Mopterin_DH_FAD-bd"/>
</dbReference>
<dbReference type="GO" id="GO:0016491">
    <property type="term" value="F:oxidoreductase activity"/>
    <property type="evidence" value="ECO:0007669"/>
    <property type="project" value="UniProtKB-KW"/>
</dbReference>
<name>A0A2U2N002_9GAMM</name>
<dbReference type="InterPro" id="IPR016167">
    <property type="entry name" value="FAD-bd_PCMH_sub1"/>
</dbReference>
<dbReference type="InterPro" id="IPR005107">
    <property type="entry name" value="CO_DH_flav_C"/>
</dbReference>